<name>A0A0G1RGU1_9BACT</name>
<dbReference type="AlphaFoldDB" id="A0A0G1RGU1"/>
<dbReference type="CDD" id="cd02440">
    <property type="entry name" value="AdoMet_MTases"/>
    <property type="match status" value="1"/>
</dbReference>
<reference evidence="2 3" key="1">
    <citation type="journal article" date="2015" name="Nature">
        <title>rRNA introns, odd ribosomes, and small enigmatic genomes across a large radiation of phyla.</title>
        <authorList>
            <person name="Brown C.T."/>
            <person name="Hug L.A."/>
            <person name="Thomas B.C."/>
            <person name="Sharon I."/>
            <person name="Castelle C.J."/>
            <person name="Singh A."/>
            <person name="Wilkins M.J."/>
            <person name="Williams K.H."/>
            <person name="Banfield J.F."/>
        </authorList>
    </citation>
    <scope>NUCLEOTIDE SEQUENCE [LARGE SCALE GENOMIC DNA]</scope>
</reference>
<feature type="domain" description="Methyltransferase" evidence="1">
    <location>
        <begin position="42"/>
        <end position="150"/>
    </location>
</feature>
<organism evidence="2 3">
    <name type="scientific">Candidatus Amesbacteria bacterium GW2011_GWA2_47_11</name>
    <dbReference type="NCBI Taxonomy" id="1618357"/>
    <lineage>
        <taxon>Bacteria</taxon>
        <taxon>Candidatus Amesiibacteriota</taxon>
    </lineage>
</organism>
<evidence type="ECO:0000313" key="3">
    <source>
        <dbReference type="Proteomes" id="UP000034607"/>
    </source>
</evidence>
<keyword evidence="2" id="KW-0808">Transferase</keyword>
<dbReference type="GO" id="GO:0032259">
    <property type="term" value="P:methylation"/>
    <property type="evidence" value="ECO:0007669"/>
    <property type="project" value="UniProtKB-KW"/>
</dbReference>
<dbReference type="EMBL" id="LCNM01000006">
    <property type="protein sequence ID" value="KKU56539.1"/>
    <property type="molecule type" value="Genomic_DNA"/>
</dbReference>
<dbReference type="PANTHER" id="PTHR43861">
    <property type="entry name" value="TRANS-ACONITATE 2-METHYLTRANSFERASE-RELATED"/>
    <property type="match status" value="1"/>
</dbReference>
<dbReference type="SUPFAM" id="SSF53335">
    <property type="entry name" value="S-adenosyl-L-methionine-dependent methyltransferases"/>
    <property type="match status" value="1"/>
</dbReference>
<evidence type="ECO:0000313" key="2">
    <source>
        <dbReference type="EMBL" id="KKU56539.1"/>
    </source>
</evidence>
<accession>A0A0G1RGU1</accession>
<proteinExistence type="predicted"/>
<gene>
    <name evidence="2" type="ORF">UX78_C0006G0002</name>
</gene>
<dbReference type="InterPro" id="IPR029063">
    <property type="entry name" value="SAM-dependent_MTases_sf"/>
</dbReference>
<protein>
    <submittedName>
        <fullName evidence="2">3-demethylubiquinone-9 3-methyltransferase</fullName>
    </submittedName>
</protein>
<evidence type="ECO:0000259" key="1">
    <source>
        <dbReference type="Pfam" id="PF13847"/>
    </source>
</evidence>
<comment type="caution">
    <text evidence="2">The sequence shown here is derived from an EMBL/GenBank/DDBJ whole genome shotgun (WGS) entry which is preliminary data.</text>
</comment>
<dbReference type="Proteomes" id="UP000034607">
    <property type="component" value="Unassembled WGS sequence"/>
</dbReference>
<dbReference type="Pfam" id="PF13847">
    <property type="entry name" value="Methyltransf_31"/>
    <property type="match status" value="1"/>
</dbReference>
<dbReference type="Gene3D" id="3.40.50.150">
    <property type="entry name" value="Vaccinia Virus protein VP39"/>
    <property type="match status" value="1"/>
</dbReference>
<keyword evidence="2" id="KW-0830">Ubiquinone</keyword>
<keyword evidence="2" id="KW-0489">Methyltransferase</keyword>
<dbReference type="InterPro" id="IPR025714">
    <property type="entry name" value="Methyltranfer_dom"/>
</dbReference>
<dbReference type="GO" id="GO:0008168">
    <property type="term" value="F:methyltransferase activity"/>
    <property type="evidence" value="ECO:0007669"/>
    <property type="project" value="UniProtKB-KW"/>
</dbReference>
<sequence>MLKHTTYDEFHKEAIVQKKVISDKNFTYRNILGILKKELTEEKLKILDYGCGVGTIDFYLAHLGHSITGIDISPKAIRVCKSSAKEIGVASNTTFKLISQRLDNEYDLIICSELIEHVPDDIKLLEKLTILLKKGGKLLISTPTVDAPLYKLNLAKDFDIRVGHLRRYVPNELIEKVTSQLGLKIIQVKRSEGILRNSLFIFPSLNWIIKFLKGPLSDLVTFIDDALVIIFGESNIFIVAQKL</sequence>